<dbReference type="SMART" id="SM00138">
    <property type="entry name" value="MeTrc"/>
    <property type="match status" value="1"/>
</dbReference>
<dbReference type="InterPro" id="IPR000780">
    <property type="entry name" value="CheR_MeTrfase"/>
</dbReference>
<feature type="region of interest" description="Disordered" evidence="3">
    <location>
        <begin position="441"/>
        <end position="476"/>
    </location>
</feature>
<dbReference type="PROSITE" id="PS50110">
    <property type="entry name" value="RESPONSE_REGULATORY"/>
    <property type="match status" value="1"/>
</dbReference>
<feature type="domain" description="CheR-type methyltransferase" evidence="5">
    <location>
        <begin position="136"/>
        <end position="399"/>
    </location>
</feature>
<evidence type="ECO:0000256" key="1">
    <source>
        <dbReference type="PROSITE-ProRule" id="PRU00169"/>
    </source>
</evidence>
<comment type="caution">
    <text evidence="1">Lacks conserved residue(s) required for the propagation of feature annotation.</text>
</comment>
<dbReference type="Pfam" id="PF00072">
    <property type="entry name" value="Response_reg"/>
    <property type="match status" value="1"/>
</dbReference>
<dbReference type="InterPro" id="IPR001789">
    <property type="entry name" value="Sig_transdc_resp-reg_receiver"/>
</dbReference>
<evidence type="ECO:0000259" key="5">
    <source>
        <dbReference type="PROSITE" id="PS50123"/>
    </source>
</evidence>
<dbReference type="InterPro" id="IPR022641">
    <property type="entry name" value="CheR_N"/>
</dbReference>
<evidence type="ECO:0000256" key="3">
    <source>
        <dbReference type="SAM" id="MobiDB-lite"/>
    </source>
</evidence>
<feature type="repeat" description="TPR" evidence="2">
    <location>
        <begin position="547"/>
        <end position="580"/>
    </location>
</feature>
<proteinExistence type="predicted"/>
<dbReference type="InterPro" id="IPR019734">
    <property type="entry name" value="TPR_rpt"/>
</dbReference>
<protein>
    <submittedName>
        <fullName evidence="6">Response regulator</fullName>
    </submittedName>
</protein>
<dbReference type="PROSITE" id="PS50123">
    <property type="entry name" value="CHER"/>
    <property type="match status" value="1"/>
</dbReference>
<evidence type="ECO:0000256" key="2">
    <source>
        <dbReference type="PROSITE-ProRule" id="PRU00339"/>
    </source>
</evidence>
<dbReference type="EMBL" id="CP076723">
    <property type="protein sequence ID" value="QWV91732.1"/>
    <property type="molecule type" value="Genomic_DNA"/>
</dbReference>
<sequence>MPLQILIISDNESFTTYLGELLQDAGHATRSVAQEKEAFPAIRRQKPDLIILALEASKIAPLAIEHRVQTPEGPRSVPVIVISECLRLEAELLQVFDFIGKPLDVKRLLEDVAAVALRKSLPSQDQELEPRLAAVFSRHILSRSGLHFDQRNRPALTRGLLKRMSALRLTDFKEYFQYLKEHGEDRHELQKLLQFLTVGETYFYRYPAHFEVLKERFAEHAISTAPIRIWSAGCSTGEEPYSIAMALMEALPDWRQRDIRIIATDINNRSLKRARDGVYSPWSMRITTPEQSQRYFRRVGESFLIRDEVKQLVQFSHLNLSIPCREPVCDELQNLDAIFCRNVLIYFTPETACGMLQRFTRALKPSGLLFLGHSETLLQRGLDLELRRRERSFYYVKSASAAEPGVITPLPLAPPAEADPYSGLTAEQIRLATAWLNEQKPWQGEANPTPTQTPPQPSERSDRSQPPEPSRPVAAAQDDAQLLQAARELFDREEFDPALELLELVLRRRPDLPEALVLKGFILAGKGALEQALTTSERVLALNDLLPEAYFLKGVLLDAADRLDEAAREYRKALLLDHDFIMPRFHMGRLHLRQGRLAEGTREIRNSIKILSRCGEEETIPFSGGLTRAVCMLQLQNTLARVT</sequence>
<dbReference type="RefSeq" id="WP_216798568.1">
    <property type="nucleotide sequence ID" value="NZ_CP076723.1"/>
</dbReference>
<dbReference type="Proteomes" id="UP000683557">
    <property type="component" value="Chromosome"/>
</dbReference>
<organism evidence="6 7">
    <name type="scientific">Geomonas oryzisoli</name>
    <dbReference type="NCBI Taxonomy" id="2847992"/>
    <lineage>
        <taxon>Bacteria</taxon>
        <taxon>Pseudomonadati</taxon>
        <taxon>Thermodesulfobacteriota</taxon>
        <taxon>Desulfuromonadia</taxon>
        <taxon>Geobacterales</taxon>
        <taxon>Geobacteraceae</taxon>
        <taxon>Geomonas</taxon>
    </lineage>
</organism>
<dbReference type="PANTHER" id="PTHR24422">
    <property type="entry name" value="CHEMOTAXIS PROTEIN METHYLTRANSFERASE"/>
    <property type="match status" value="1"/>
</dbReference>
<keyword evidence="2" id="KW-0802">TPR repeat</keyword>
<dbReference type="PANTHER" id="PTHR24422:SF10">
    <property type="entry name" value="CHEMOTAXIS PROTEIN METHYLTRANSFERASE 2"/>
    <property type="match status" value="1"/>
</dbReference>
<feature type="domain" description="Response regulatory" evidence="4">
    <location>
        <begin position="4"/>
        <end position="116"/>
    </location>
</feature>
<evidence type="ECO:0000259" key="4">
    <source>
        <dbReference type="PROSITE" id="PS50110"/>
    </source>
</evidence>
<accession>A0ABX8J460</accession>
<dbReference type="InterPro" id="IPR050903">
    <property type="entry name" value="Bact_Chemotaxis_MeTrfase"/>
</dbReference>
<evidence type="ECO:0000313" key="6">
    <source>
        <dbReference type="EMBL" id="QWV91732.1"/>
    </source>
</evidence>
<evidence type="ECO:0000313" key="7">
    <source>
        <dbReference type="Proteomes" id="UP000683557"/>
    </source>
</evidence>
<name>A0ABX8J460_9BACT</name>
<reference evidence="6 7" key="1">
    <citation type="submission" date="2021-06" db="EMBL/GenBank/DDBJ databases">
        <title>Gemonas diversity in paddy soil.</title>
        <authorList>
            <person name="Liu G."/>
        </authorList>
    </citation>
    <scope>NUCLEOTIDE SEQUENCE [LARGE SCALE GENOMIC DNA]</scope>
    <source>
        <strain evidence="6 7">RG10</strain>
    </source>
</reference>
<dbReference type="SMART" id="SM00028">
    <property type="entry name" value="TPR"/>
    <property type="match status" value="3"/>
</dbReference>
<dbReference type="Pfam" id="PF01739">
    <property type="entry name" value="CheR"/>
    <property type="match status" value="1"/>
</dbReference>
<dbReference type="SMART" id="SM00448">
    <property type="entry name" value="REC"/>
    <property type="match status" value="1"/>
</dbReference>
<keyword evidence="7" id="KW-1185">Reference proteome</keyword>
<dbReference type="PROSITE" id="PS50005">
    <property type="entry name" value="TPR"/>
    <property type="match status" value="1"/>
</dbReference>
<dbReference type="CDD" id="cd02440">
    <property type="entry name" value="AdoMet_MTases"/>
    <property type="match status" value="1"/>
</dbReference>
<gene>
    <name evidence="6" type="ORF">KP004_10855</name>
</gene>
<dbReference type="InterPro" id="IPR022642">
    <property type="entry name" value="CheR_C"/>
</dbReference>
<dbReference type="Pfam" id="PF03705">
    <property type="entry name" value="CheR_N"/>
    <property type="match status" value="1"/>
</dbReference>